<dbReference type="FunCoup" id="A0A7L4YM38">
    <property type="interactions" value="4"/>
</dbReference>
<comment type="similarity">
    <text evidence="1 7">Belongs to the cytochrome P450 family.</text>
</comment>
<keyword evidence="3 7" id="KW-0479">Metal-binding</keyword>
<dbReference type="InterPro" id="IPR002397">
    <property type="entry name" value="Cyt_P450_B"/>
</dbReference>
<evidence type="ECO:0000256" key="1">
    <source>
        <dbReference type="ARBA" id="ARBA00010617"/>
    </source>
</evidence>
<proteinExistence type="inferred from homology"/>
<evidence type="ECO:0000256" key="7">
    <source>
        <dbReference type="RuleBase" id="RU000461"/>
    </source>
</evidence>
<dbReference type="RefSeq" id="WP_159543908.1">
    <property type="nucleotide sequence ID" value="NZ_CP047156.1"/>
</dbReference>
<sequence>MTDVNFALPLLRDGYVPAAELDALRTEQPIARLELPEGIDVTGWLITRYDDAKAVLGDHQRFSNDFTRLAEAGDLQSLLQQDPGGLGLIDPPDHTRLRKIVTPEFTMRRLRRLEPLIDGIIAERLDAIAAAGPGADLVELYALPIPSLVITELLGVPYEDRDEFVDHSADRFTFTGDIGDSLGQIGESLKYLRGLVEKMRANPDGDGLIPQIIREHGDDITDTELAGLADGILTGGHETTASMIALGAHVLMQNPDYVSLISNAEPKQAQEIVDELLRVLTVVQVGFPRLAKEDVEVGGQLIKAGELALVSLSAANRDDALTPDAQTLDLRRGTTSHLAFGYGIHRCIGAELGRMELKVALPELFRRFPGIKHEGDPDLVDYRMFSIVFGLESLPVTW</sequence>
<keyword evidence="4 7" id="KW-0560">Oxidoreductase</keyword>
<name>A0A7L4YM38_9ACTN</name>
<keyword evidence="9" id="KW-1185">Reference proteome</keyword>
<evidence type="ECO:0000256" key="3">
    <source>
        <dbReference type="ARBA" id="ARBA00022723"/>
    </source>
</evidence>
<keyword evidence="2 7" id="KW-0349">Heme</keyword>
<dbReference type="Gene3D" id="1.10.630.10">
    <property type="entry name" value="Cytochrome P450"/>
    <property type="match status" value="1"/>
</dbReference>
<dbReference type="GO" id="GO:0005506">
    <property type="term" value="F:iron ion binding"/>
    <property type="evidence" value="ECO:0007669"/>
    <property type="project" value="InterPro"/>
</dbReference>
<evidence type="ECO:0000313" key="9">
    <source>
        <dbReference type="Proteomes" id="UP000463857"/>
    </source>
</evidence>
<dbReference type="EMBL" id="CP047156">
    <property type="protein sequence ID" value="QHB99888.1"/>
    <property type="molecule type" value="Genomic_DNA"/>
</dbReference>
<dbReference type="SUPFAM" id="SSF48264">
    <property type="entry name" value="Cytochrome P450"/>
    <property type="match status" value="1"/>
</dbReference>
<dbReference type="KEGG" id="eke:EK0264_06045"/>
<dbReference type="GO" id="GO:0020037">
    <property type="term" value="F:heme binding"/>
    <property type="evidence" value="ECO:0007669"/>
    <property type="project" value="InterPro"/>
</dbReference>
<protein>
    <submittedName>
        <fullName evidence="8">Cytochrome P450</fullName>
    </submittedName>
</protein>
<keyword evidence="5 7" id="KW-0408">Iron</keyword>
<dbReference type="Pfam" id="PF00067">
    <property type="entry name" value="p450"/>
    <property type="match status" value="2"/>
</dbReference>
<dbReference type="Proteomes" id="UP000463857">
    <property type="component" value="Chromosome"/>
</dbReference>
<dbReference type="GO" id="GO:0016705">
    <property type="term" value="F:oxidoreductase activity, acting on paired donors, with incorporation or reduction of molecular oxygen"/>
    <property type="evidence" value="ECO:0007669"/>
    <property type="project" value="InterPro"/>
</dbReference>
<evidence type="ECO:0000256" key="6">
    <source>
        <dbReference type="ARBA" id="ARBA00023033"/>
    </source>
</evidence>
<dbReference type="GO" id="GO:0004497">
    <property type="term" value="F:monooxygenase activity"/>
    <property type="evidence" value="ECO:0007669"/>
    <property type="project" value="UniProtKB-KW"/>
</dbReference>
<evidence type="ECO:0000256" key="2">
    <source>
        <dbReference type="ARBA" id="ARBA00022617"/>
    </source>
</evidence>
<evidence type="ECO:0000313" key="8">
    <source>
        <dbReference type="EMBL" id="QHB99888.1"/>
    </source>
</evidence>
<evidence type="ECO:0000256" key="5">
    <source>
        <dbReference type="ARBA" id="ARBA00023004"/>
    </source>
</evidence>
<dbReference type="AlphaFoldDB" id="A0A7L4YM38"/>
<dbReference type="PRINTS" id="PR00385">
    <property type="entry name" value="P450"/>
</dbReference>
<gene>
    <name evidence="8" type="ORF">EK0264_06045</name>
</gene>
<evidence type="ECO:0000256" key="4">
    <source>
        <dbReference type="ARBA" id="ARBA00023002"/>
    </source>
</evidence>
<organism evidence="8 9">
    <name type="scientific">Epidermidibacterium keratini</name>
    <dbReference type="NCBI Taxonomy" id="1891644"/>
    <lineage>
        <taxon>Bacteria</taxon>
        <taxon>Bacillati</taxon>
        <taxon>Actinomycetota</taxon>
        <taxon>Actinomycetes</taxon>
        <taxon>Sporichthyales</taxon>
        <taxon>Sporichthyaceae</taxon>
        <taxon>Epidermidibacterium</taxon>
    </lineage>
</organism>
<accession>A0A7L4YM38</accession>
<dbReference type="InterPro" id="IPR017972">
    <property type="entry name" value="Cyt_P450_CS"/>
</dbReference>
<dbReference type="PRINTS" id="PR00359">
    <property type="entry name" value="BP450"/>
</dbReference>
<dbReference type="CDD" id="cd11030">
    <property type="entry name" value="CYP105-like"/>
    <property type="match status" value="1"/>
</dbReference>
<dbReference type="PROSITE" id="PS00086">
    <property type="entry name" value="CYTOCHROME_P450"/>
    <property type="match status" value="1"/>
</dbReference>
<dbReference type="FunFam" id="1.10.630.10:FF:000018">
    <property type="entry name" value="Cytochrome P450 monooxygenase"/>
    <property type="match status" value="1"/>
</dbReference>
<reference evidence="8 9" key="1">
    <citation type="journal article" date="2018" name="Int. J. Syst. Evol. Microbiol.">
        <title>Epidermidibacterium keratini gen. nov., sp. nov., a member of the family Sporichthyaceae, isolated from keratin epidermis.</title>
        <authorList>
            <person name="Lee D.G."/>
            <person name="Trujillo M.E."/>
            <person name="Kang S."/>
            <person name="Nam J.J."/>
            <person name="Kim Y.J."/>
        </authorList>
    </citation>
    <scope>NUCLEOTIDE SEQUENCE [LARGE SCALE GENOMIC DNA]</scope>
    <source>
        <strain evidence="8 9">EPI-7</strain>
    </source>
</reference>
<dbReference type="InterPro" id="IPR001128">
    <property type="entry name" value="Cyt_P450"/>
</dbReference>
<dbReference type="PANTHER" id="PTHR46696">
    <property type="entry name" value="P450, PUTATIVE (EUROFUNG)-RELATED"/>
    <property type="match status" value="1"/>
</dbReference>
<dbReference type="PANTHER" id="PTHR46696:SF1">
    <property type="entry name" value="CYTOCHROME P450 YJIB-RELATED"/>
    <property type="match status" value="1"/>
</dbReference>
<dbReference type="OrthoDB" id="3664945at2"/>
<keyword evidence="6 7" id="KW-0503">Monooxygenase</keyword>
<dbReference type="InParanoid" id="A0A7L4YM38"/>
<dbReference type="InterPro" id="IPR036396">
    <property type="entry name" value="Cyt_P450_sf"/>
</dbReference>